<dbReference type="InterPro" id="IPR034686">
    <property type="entry name" value="Terpene_cyclase-like_2"/>
</dbReference>
<comment type="cofactor">
    <cofactor evidence="1 6">
        <name>Mg(2+)</name>
        <dbReference type="ChEBI" id="CHEBI:18420"/>
    </cofactor>
</comment>
<organism evidence="8">
    <name type="scientific">Serpula lacrymans var. lacrymans (strain S7.3)</name>
    <name type="common">Dry rot fungus</name>
    <dbReference type="NCBI Taxonomy" id="936435"/>
    <lineage>
        <taxon>Eukaryota</taxon>
        <taxon>Fungi</taxon>
        <taxon>Dikarya</taxon>
        <taxon>Basidiomycota</taxon>
        <taxon>Agaricomycotina</taxon>
        <taxon>Agaricomycetes</taxon>
        <taxon>Agaricomycetidae</taxon>
        <taxon>Boletales</taxon>
        <taxon>Coniophorineae</taxon>
        <taxon>Serpulaceae</taxon>
        <taxon>Serpula</taxon>
    </lineage>
</organism>
<dbReference type="EMBL" id="GL945484">
    <property type="protein sequence ID" value="EGN96304.1"/>
    <property type="molecule type" value="Genomic_DNA"/>
</dbReference>
<sequence length="339" mass="38777">MSTVYYQLPDLLSMLPRKTGKTISPHFAEADARYVEWVKNCKVFGSYAQAAFRNAEMPLLASLAWPYTSAEDIGFILDYMSLSFVLEEMTDTESSEVAQKASRIWMQVLENPADGEKFPHQMMDLIVELSTRLNDAVSPFHRPQFIDTNADFAKNVIQEAIDRESAADVDHTRSVDAYMIIRRHTIGVKPCLVLMRSTRHLYIPDHVLKHPILEEIEDAILDTIYIANDIYSYKKEVGDNGALNNIITVIVKDPETKHLDAQGSIDHAGKIFQSAVARFHKYRSMLPSFGEEMDRQVQDYVDGLIDWSVGNIEWSMVNHRYNTFDDEQSRRSGVMRMVV</sequence>
<evidence type="ECO:0000256" key="4">
    <source>
        <dbReference type="ARBA" id="ARBA00022842"/>
    </source>
</evidence>
<dbReference type="AlphaFoldDB" id="F8Q6R6"/>
<proteinExistence type="inferred from homology"/>
<dbReference type="InParanoid" id="F8Q6R6"/>
<dbReference type="GO" id="GO:0008299">
    <property type="term" value="P:isoprenoid biosynthetic process"/>
    <property type="evidence" value="ECO:0007669"/>
    <property type="project" value="UniProtKB-ARBA"/>
</dbReference>
<dbReference type="Pfam" id="PF19086">
    <property type="entry name" value="Terpene_syn_C_2"/>
    <property type="match status" value="1"/>
</dbReference>
<dbReference type="Gene3D" id="1.10.600.10">
    <property type="entry name" value="Farnesyl Diphosphate Synthase"/>
    <property type="match status" value="1"/>
</dbReference>
<dbReference type="SUPFAM" id="SSF48576">
    <property type="entry name" value="Terpenoid synthases"/>
    <property type="match status" value="1"/>
</dbReference>
<keyword evidence="3 6" id="KW-0479">Metal-binding</keyword>
<keyword evidence="4 6" id="KW-0460">Magnesium</keyword>
<evidence type="ECO:0000256" key="3">
    <source>
        <dbReference type="ARBA" id="ARBA00022723"/>
    </source>
</evidence>
<dbReference type="Proteomes" id="UP000008063">
    <property type="component" value="Unassembled WGS sequence"/>
</dbReference>
<evidence type="ECO:0000256" key="5">
    <source>
        <dbReference type="ARBA" id="ARBA00023239"/>
    </source>
</evidence>
<name>F8Q6R6_SERL3</name>
<dbReference type="EC" id="4.2.3.-" evidence="6"/>
<evidence type="ECO:0000313" key="7">
    <source>
        <dbReference type="EMBL" id="EGN96304.1"/>
    </source>
</evidence>
<dbReference type="GO" id="GO:0046872">
    <property type="term" value="F:metal ion binding"/>
    <property type="evidence" value="ECO:0007669"/>
    <property type="project" value="UniProtKB-KW"/>
</dbReference>
<protein>
    <recommendedName>
        <fullName evidence="6">Terpene synthase</fullName>
        <ecNumber evidence="6">4.2.3.-</ecNumber>
    </recommendedName>
</protein>
<comment type="similarity">
    <text evidence="2 6">Belongs to the terpene synthase family.</text>
</comment>
<gene>
    <name evidence="7" type="ORF">SERLA73DRAFT_94439</name>
</gene>
<evidence type="ECO:0000256" key="1">
    <source>
        <dbReference type="ARBA" id="ARBA00001946"/>
    </source>
</evidence>
<dbReference type="PANTHER" id="PTHR35201:SF4">
    <property type="entry name" value="BETA-PINACENE SYNTHASE-RELATED"/>
    <property type="match status" value="1"/>
</dbReference>
<keyword evidence="5 6" id="KW-0456">Lyase</keyword>
<dbReference type="OrthoDB" id="6486656at2759"/>
<reference evidence="8" key="1">
    <citation type="journal article" date="2011" name="Science">
        <title>The plant cell wall-decomposing machinery underlies the functional diversity of forest fungi.</title>
        <authorList>
            <person name="Eastwood D.C."/>
            <person name="Floudas D."/>
            <person name="Binder M."/>
            <person name="Majcherczyk A."/>
            <person name="Schneider P."/>
            <person name="Aerts A."/>
            <person name="Asiegbu F.O."/>
            <person name="Baker S.E."/>
            <person name="Barry K."/>
            <person name="Bendiksby M."/>
            <person name="Blumentritt M."/>
            <person name="Coutinho P.M."/>
            <person name="Cullen D."/>
            <person name="de Vries R.P."/>
            <person name="Gathman A."/>
            <person name="Goodell B."/>
            <person name="Henrissat B."/>
            <person name="Ihrmark K."/>
            <person name="Kauserud H."/>
            <person name="Kohler A."/>
            <person name="LaButti K."/>
            <person name="Lapidus A."/>
            <person name="Lavin J.L."/>
            <person name="Lee Y.-H."/>
            <person name="Lindquist E."/>
            <person name="Lilly W."/>
            <person name="Lucas S."/>
            <person name="Morin E."/>
            <person name="Murat C."/>
            <person name="Oguiza J.A."/>
            <person name="Park J."/>
            <person name="Pisabarro A.G."/>
            <person name="Riley R."/>
            <person name="Rosling A."/>
            <person name="Salamov A."/>
            <person name="Schmidt O."/>
            <person name="Schmutz J."/>
            <person name="Skrede I."/>
            <person name="Stenlid J."/>
            <person name="Wiebenga A."/>
            <person name="Xie X."/>
            <person name="Kuees U."/>
            <person name="Hibbett D.S."/>
            <person name="Hoffmeister D."/>
            <person name="Hoegberg N."/>
            <person name="Martin F."/>
            <person name="Grigoriev I.V."/>
            <person name="Watkinson S.C."/>
        </authorList>
    </citation>
    <scope>NUCLEOTIDE SEQUENCE [LARGE SCALE GENOMIC DNA]</scope>
    <source>
        <strain evidence="8">strain S7.3</strain>
    </source>
</reference>
<dbReference type="OMA" id="RETIGTR"/>
<evidence type="ECO:0000313" key="8">
    <source>
        <dbReference type="Proteomes" id="UP000008063"/>
    </source>
</evidence>
<dbReference type="HOGENOM" id="CLU_042538_5_0_1"/>
<dbReference type="InterPro" id="IPR008949">
    <property type="entry name" value="Isoprenoid_synthase_dom_sf"/>
</dbReference>
<dbReference type="eggNOG" id="ENOG502S2X0">
    <property type="taxonomic scope" value="Eukaryota"/>
</dbReference>
<accession>F8Q6R6</accession>
<evidence type="ECO:0000256" key="6">
    <source>
        <dbReference type="RuleBase" id="RU366034"/>
    </source>
</evidence>
<dbReference type="GO" id="GO:0010333">
    <property type="term" value="F:terpene synthase activity"/>
    <property type="evidence" value="ECO:0007669"/>
    <property type="project" value="InterPro"/>
</dbReference>
<keyword evidence="8" id="KW-1185">Reference proteome</keyword>
<evidence type="ECO:0000256" key="2">
    <source>
        <dbReference type="ARBA" id="ARBA00006333"/>
    </source>
</evidence>
<dbReference type="PANTHER" id="PTHR35201">
    <property type="entry name" value="TERPENE SYNTHASE"/>
    <property type="match status" value="1"/>
</dbReference>